<dbReference type="PROSITE" id="PS50885">
    <property type="entry name" value="HAMP"/>
    <property type="match status" value="1"/>
</dbReference>
<sequence>MSAALNSLRIRGRILLALGLLLTALTGLGGFAYLRMDGMNAVIADLSDNWLPSAQVLGDVTNEFEKLRARETQMILRSDDRRAHSIGLAVESHKLFEDALSRYRPLVTAGDERGILQRIEAAWATYRPLSEAMVTAARAGDNARASEILFRGTTEPLAGLRQSIAEARSFQMSHGLAAAEAGKALGRSAHAWIGAVLAGAVLLSLMVGTALVRGISGPITGMTAAMRRLADRDLGADIPGTGRRDEIGEMASAVAVFRDSMKEADRLSAEAEASRAHREARAAGLETLVRGFEGRAGEMVRTLS</sequence>
<feature type="transmembrane region" description="Helical" evidence="1">
    <location>
        <begin position="191"/>
        <end position="212"/>
    </location>
</feature>
<evidence type="ECO:0000313" key="3">
    <source>
        <dbReference type="EMBL" id="MCR0985410.1"/>
    </source>
</evidence>
<name>A0ABT1XBA4_9PROT</name>
<evidence type="ECO:0000313" key="4">
    <source>
        <dbReference type="Proteomes" id="UP001524642"/>
    </source>
</evidence>
<dbReference type="Pfam" id="PF12729">
    <property type="entry name" value="4HB_MCP_1"/>
    <property type="match status" value="1"/>
</dbReference>
<proteinExistence type="predicted"/>
<keyword evidence="1" id="KW-0812">Transmembrane</keyword>
<keyword evidence="4" id="KW-1185">Reference proteome</keyword>
<reference evidence="3 4" key="1">
    <citation type="submission" date="2022-06" db="EMBL/GenBank/DDBJ databases">
        <title>Roseomonas CN29.</title>
        <authorList>
            <person name="Cheng Y."/>
            <person name="He X."/>
        </authorList>
    </citation>
    <scope>NUCLEOTIDE SEQUENCE [LARGE SCALE GENOMIC DNA]</scope>
    <source>
        <strain evidence="3 4">CN29</strain>
    </source>
</reference>
<dbReference type="SUPFAM" id="SSF158472">
    <property type="entry name" value="HAMP domain-like"/>
    <property type="match status" value="1"/>
</dbReference>
<evidence type="ECO:0000256" key="1">
    <source>
        <dbReference type="SAM" id="Phobius"/>
    </source>
</evidence>
<dbReference type="Gene3D" id="6.10.340.10">
    <property type="match status" value="1"/>
</dbReference>
<keyword evidence="1" id="KW-0472">Membrane</keyword>
<dbReference type="CDD" id="cd06225">
    <property type="entry name" value="HAMP"/>
    <property type="match status" value="1"/>
</dbReference>
<dbReference type="InterPro" id="IPR024478">
    <property type="entry name" value="HlyB_4HB_MCP"/>
</dbReference>
<evidence type="ECO:0000259" key="2">
    <source>
        <dbReference type="PROSITE" id="PS50885"/>
    </source>
</evidence>
<accession>A0ABT1XBA4</accession>
<feature type="non-terminal residue" evidence="3">
    <location>
        <position position="304"/>
    </location>
</feature>
<comment type="caution">
    <text evidence="3">The sequence shown here is derived from an EMBL/GenBank/DDBJ whole genome shotgun (WGS) entry which is preliminary data.</text>
</comment>
<protein>
    <submittedName>
        <fullName evidence="3">MCP four helix bundle domain-containing protein</fullName>
    </submittedName>
</protein>
<keyword evidence="1" id="KW-1133">Transmembrane helix</keyword>
<dbReference type="EMBL" id="JANJOU010000033">
    <property type="protein sequence ID" value="MCR0985410.1"/>
    <property type="molecule type" value="Genomic_DNA"/>
</dbReference>
<dbReference type="Proteomes" id="UP001524642">
    <property type="component" value="Unassembled WGS sequence"/>
</dbReference>
<gene>
    <name evidence="3" type="ORF">NRP21_25495</name>
</gene>
<dbReference type="InterPro" id="IPR003660">
    <property type="entry name" value="HAMP_dom"/>
</dbReference>
<organism evidence="3 4">
    <name type="scientific">Roseomonas populi</name>
    <dbReference type="NCBI Taxonomy" id="3121582"/>
    <lineage>
        <taxon>Bacteria</taxon>
        <taxon>Pseudomonadati</taxon>
        <taxon>Pseudomonadota</taxon>
        <taxon>Alphaproteobacteria</taxon>
        <taxon>Acetobacterales</taxon>
        <taxon>Roseomonadaceae</taxon>
        <taxon>Roseomonas</taxon>
    </lineage>
</organism>
<dbReference type="Pfam" id="PF00672">
    <property type="entry name" value="HAMP"/>
    <property type="match status" value="1"/>
</dbReference>
<dbReference type="RefSeq" id="WP_257719056.1">
    <property type="nucleotide sequence ID" value="NZ_JANJOU010000033.1"/>
</dbReference>
<feature type="domain" description="HAMP" evidence="2">
    <location>
        <begin position="213"/>
        <end position="266"/>
    </location>
</feature>
<dbReference type="SMART" id="SM00304">
    <property type="entry name" value="HAMP"/>
    <property type="match status" value="1"/>
</dbReference>